<evidence type="ECO:0000313" key="2">
    <source>
        <dbReference type="Proteomes" id="UP001139336"/>
    </source>
</evidence>
<dbReference type="Proteomes" id="UP001139336">
    <property type="component" value="Unassembled WGS sequence"/>
</dbReference>
<organism evidence="1 2">
    <name type="scientific">Corynebacterium uropygiale</name>
    <dbReference type="NCBI Taxonomy" id="1775911"/>
    <lineage>
        <taxon>Bacteria</taxon>
        <taxon>Bacillati</taxon>
        <taxon>Actinomycetota</taxon>
        <taxon>Actinomycetes</taxon>
        <taxon>Mycobacteriales</taxon>
        <taxon>Corynebacteriaceae</taxon>
        <taxon>Corynebacterium</taxon>
    </lineage>
</organism>
<comment type="caution">
    <text evidence="1">The sequence shown here is derived from an EMBL/GenBank/DDBJ whole genome shotgun (WGS) entry which is preliminary data.</text>
</comment>
<name>A0A9X1QQW7_9CORY</name>
<gene>
    <name evidence="1" type="ORF">L1O03_02860</name>
</gene>
<dbReference type="RefSeq" id="WP_236117893.1">
    <property type="nucleotide sequence ID" value="NZ_JAKGSI010000001.1"/>
</dbReference>
<dbReference type="AlphaFoldDB" id="A0A9X1QQW7"/>
<sequence>MTITLPNHLVLVDDQMIEDAADTMRVEIPGIDPPHAHECLPLSQDRLPVKGAEPAMWCVAAHGGAGATTLAAQLAPVGDTGGVWPAHRDQSPYCVIVTRATVGGFKATNRLLRQYVCGLAGNVRVLAVVVIQASPKKPSKEIQRARALVEPIGNYAWEVIDIPFIDDYLNHTPDELALWTPGEEEEEKKKKQRHINLADRVPDRIESVGEQLMDLFTTDLSSKE</sequence>
<reference evidence="1" key="1">
    <citation type="submission" date="2022-01" db="EMBL/GenBank/DDBJ databases">
        <title>Corynebacterium sp. nov isolated from isolated from the feces of the greater white-fronted geese (Anser albifrons) at Poyang Lake, PR China.</title>
        <authorList>
            <person name="Liu Q."/>
        </authorList>
    </citation>
    <scope>NUCLEOTIDE SEQUENCE</scope>
    <source>
        <strain evidence="1">JCM 32435</strain>
    </source>
</reference>
<accession>A0A9X1QQW7</accession>
<protein>
    <submittedName>
        <fullName evidence="1">Uncharacterized protein</fullName>
    </submittedName>
</protein>
<dbReference type="EMBL" id="JAKGSI010000001">
    <property type="protein sequence ID" value="MCF4006118.1"/>
    <property type="molecule type" value="Genomic_DNA"/>
</dbReference>
<keyword evidence="2" id="KW-1185">Reference proteome</keyword>
<proteinExistence type="predicted"/>
<evidence type="ECO:0000313" key="1">
    <source>
        <dbReference type="EMBL" id="MCF4006118.1"/>
    </source>
</evidence>